<dbReference type="InterPro" id="IPR050352">
    <property type="entry name" value="ABCG_transporters"/>
</dbReference>
<feature type="transmembrane region" description="Helical" evidence="9">
    <location>
        <begin position="386"/>
        <end position="407"/>
    </location>
</feature>
<dbReference type="InterPro" id="IPR027417">
    <property type="entry name" value="P-loop_NTPase"/>
</dbReference>
<accession>A0A451FTC0</accession>
<reference evidence="11" key="1">
    <citation type="submission" date="2018-04" db="EMBL/GenBank/DDBJ databases">
        <title>The ABC transporter gene family of Asian Citrus Psyllid, Diaphorina citri.</title>
        <authorList>
            <person name="Wang Z."/>
            <person name="Zeng X."/>
        </authorList>
    </citation>
    <scope>NUCLEOTIDE SEQUENCE</scope>
</reference>
<evidence type="ECO:0000259" key="10">
    <source>
        <dbReference type="PROSITE" id="PS50893"/>
    </source>
</evidence>
<name>A0A451FTC0_DIACI</name>
<keyword evidence="8 9" id="KW-0472">Membrane</keyword>
<feature type="transmembrane region" description="Helical" evidence="9">
    <location>
        <begin position="427"/>
        <end position="455"/>
    </location>
</feature>
<evidence type="ECO:0000256" key="7">
    <source>
        <dbReference type="ARBA" id="ARBA00022989"/>
    </source>
</evidence>
<evidence type="ECO:0000313" key="11">
    <source>
        <dbReference type="EMBL" id="QAA95928.1"/>
    </source>
</evidence>
<dbReference type="PANTHER" id="PTHR48041:SF139">
    <property type="entry name" value="PROTEIN SCARLET"/>
    <property type="match status" value="1"/>
</dbReference>
<evidence type="ECO:0000256" key="9">
    <source>
        <dbReference type="SAM" id="Phobius"/>
    </source>
</evidence>
<dbReference type="Pfam" id="PF01061">
    <property type="entry name" value="ABC2_membrane"/>
    <property type="match status" value="1"/>
</dbReference>
<dbReference type="EMBL" id="MH172521">
    <property type="protein sequence ID" value="QAA95928.1"/>
    <property type="molecule type" value="mRNA"/>
</dbReference>
<dbReference type="GO" id="GO:0005886">
    <property type="term" value="C:plasma membrane"/>
    <property type="evidence" value="ECO:0007669"/>
    <property type="project" value="TreeGrafter"/>
</dbReference>
<reference evidence="12" key="2">
    <citation type="submission" date="2018-12" db="EMBL/GenBank/DDBJ databases">
        <authorList>
            <person name="Liu X."/>
        </authorList>
    </citation>
    <scope>NUCLEOTIDE SEQUENCE</scope>
</reference>
<organism evidence="11">
    <name type="scientific">Diaphorina citri</name>
    <name type="common">Asian citrus psyllid</name>
    <dbReference type="NCBI Taxonomy" id="121845"/>
    <lineage>
        <taxon>Eukaryota</taxon>
        <taxon>Metazoa</taxon>
        <taxon>Ecdysozoa</taxon>
        <taxon>Arthropoda</taxon>
        <taxon>Hexapoda</taxon>
        <taxon>Insecta</taxon>
        <taxon>Pterygota</taxon>
        <taxon>Neoptera</taxon>
        <taxon>Paraneoptera</taxon>
        <taxon>Hemiptera</taxon>
        <taxon>Sternorrhyncha</taxon>
        <taxon>Psylloidea</taxon>
        <taxon>Psyllidae</taxon>
        <taxon>Diaphorininae</taxon>
        <taxon>Diaphorina</taxon>
    </lineage>
</organism>
<dbReference type="GO" id="GO:0140359">
    <property type="term" value="F:ABC-type transporter activity"/>
    <property type="evidence" value="ECO:0007669"/>
    <property type="project" value="InterPro"/>
</dbReference>
<dbReference type="Pfam" id="PF19055">
    <property type="entry name" value="ABC2_membrane_7"/>
    <property type="match status" value="1"/>
</dbReference>
<dbReference type="GO" id="GO:0030659">
    <property type="term" value="C:cytoplasmic vesicle membrane"/>
    <property type="evidence" value="ECO:0007669"/>
    <property type="project" value="TreeGrafter"/>
</dbReference>
<dbReference type="Pfam" id="PF00005">
    <property type="entry name" value="ABC_tran"/>
    <property type="match status" value="1"/>
</dbReference>
<dbReference type="AlphaFoldDB" id="A0A451FTC0"/>
<dbReference type="EMBL" id="MK334161">
    <property type="protein sequence ID" value="QER78514.1"/>
    <property type="molecule type" value="mRNA"/>
</dbReference>
<dbReference type="InterPro" id="IPR017871">
    <property type="entry name" value="ABC_transporter-like_CS"/>
</dbReference>
<feature type="transmembrane region" description="Helical" evidence="9">
    <location>
        <begin position="352"/>
        <end position="374"/>
    </location>
</feature>
<dbReference type="PROSITE" id="PS00211">
    <property type="entry name" value="ABC_TRANSPORTER_1"/>
    <property type="match status" value="1"/>
</dbReference>
<evidence type="ECO:0000256" key="8">
    <source>
        <dbReference type="ARBA" id="ARBA00023136"/>
    </source>
</evidence>
<evidence type="ECO:0000313" key="12">
    <source>
        <dbReference type="EMBL" id="QER78514.1"/>
    </source>
</evidence>
<dbReference type="InterPro" id="IPR013525">
    <property type="entry name" value="ABC2_TM"/>
</dbReference>
<feature type="transmembrane region" description="Helical" evidence="9">
    <location>
        <begin position="467"/>
        <end position="489"/>
    </location>
</feature>
<keyword evidence="4 9" id="KW-0812">Transmembrane</keyword>
<dbReference type="GO" id="GO:0016887">
    <property type="term" value="F:ATP hydrolysis activity"/>
    <property type="evidence" value="ECO:0007669"/>
    <property type="project" value="InterPro"/>
</dbReference>
<keyword evidence="3" id="KW-0813">Transport</keyword>
<evidence type="ECO:0000256" key="6">
    <source>
        <dbReference type="ARBA" id="ARBA00022840"/>
    </source>
</evidence>
<dbReference type="InterPro" id="IPR043926">
    <property type="entry name" value="ABCG_dom"/>
</dbReference>
<comment type="similarity">
    <text evidence="2">Belongs to the ABC transporter superfamily. ABCG family. Eye pigment precursor importer (TC 3.A.1.204) subfamily.</text>
</comment>
<evidence type="ECO:0000256" key="2">
    <source>
        <dbReference type="ARBA" id="ARBA00005814"/>
    </source>
</evidence>
<comment type="subcellular location">
    <subcellularLocation>
        <location evidence="1">Membrane</location>
        <topology evidence="1">Multi-pass membrane protein</topology>
    </subcellularLocation>
</comment>
<protein>
    <submittedName>
        <fullName evidence="11">ATP-binding cassette sub-family G member 12</fullName>
    </submittedName>
    <submittedName>
        <fullName evidence="12">ATP-binding cassette transporter</fullName>
    </submittedName>
</protein>
<dbReference type="PANTHER" id="PTHR48041">
    <property type="entry name" value="ABC TRANSPORTER G FAMILY MEMBER 28"/>
    <property type="match status" value="1"/>
</dbReference>
<keyword evidence="5" id="KW-0547">Nucleotide-binding</keyword>
<dbReference type="OrthoDB" id="66620at2759"/>
<feature type="transmembrane region" description="Helical" evidence="9">
    <location>
        <begin position="581"/>
        <end position="600"/>
    </location>
</feature>
<evidence type="ECO:0000256" key="1">
    <source>
        <dbReference type="ARBA" id="ARBA00004141"/>
    </source>
</evidence>
<dbReference type="PROSITE" id="PS50893">
    <property type="entry name" value="ABC_TRANSPORTER_2"/>
    <property type="match status" value="1"/>
</dbReference>
<dbReference type="SMART" id="SM00382">
    <property type="entry name" value="AAA"/>
    <property type="match status" value="1"/>
</dbReference>
<gene>
    <name evidence="11" type="primary">ABCG12</name>
    <name evidence="12" type="synonym">ABCG13</name>
</gene>
<dbReference type="InterPro" id="IPR003593">
    <property type="entry name" value="AAA+_ATPase"/>
</dbReference>
<evidence type="ECO:0000256" key="4">
    <source>
        <dbReference type="ARBA" id="ARBA00022692"/>
    </source>
</evidence>
<sequence length="609" mass="68176">MSTPQDGLVLSWHNLSIWTKPFPPSHKKNDSDQPIQLIKNVSGISKSGELCAIMSPSGAGKTTLLAALNKRVKGLVQGEILLNGCPISRTVMSRISGYVAQQDFLIEELTVLEHLQFMAKLTMDRRTTWLELNKTITRVMENLGINHRRQVQISGLSGGQRKRLALAVQLLTEPQILFCDEPTTGLDSYSANNVVNLLKQLACESRIVICAIHQPTSGVFEKFDTVSLLAHGGLLAYHGQVSKVLKHFANMGLECPASYNSAEFVVSQLSTRSGGKEEHKRLEQVRVLAESYKLSSDYDLLLTELESIKSAETVSDITFQHINTIKKVLPSTEFVWLFWRSYLKVIRSYQTYVLRFFIYVLIMLMVSTPYYGALKIDQTGIQNVQGLLYVTMTEIIFGSAYGVLFTFPEEIPVFLRDVGDCVYSPGTYYLAKLLVMLPRIMMETFFYTSIVFWIAELSGGFMGSVTFSLPVIASAATASAYGCFLSATFESINTASLLSVPVDFIGSSFGGLFIQLRSLPSYMSWIKYISMFFYTFEALSISQWKSVTSIPCTKVDDVCYMDGEQVLSSYGLDKDNIRLDFYGLATMFTVFHILGFFSLIKRSKETATY</sequence>
<feature type="domain" description="ABC transporter" evidence="10">
    <location>
        <begin position="12"/>
        <end position="257"/>
    </location>
</feature>
<keyword evidence="7 9" id="KW-1133">Transmembrane helix</keyword>
<dbReference type="InterPro" id="IPR003439">
    <property type="entry name" value="ABC_transporter-like_ATP-bd"/>
</dbReference>
<proteinExistence type="evidence at transcript level"/>
<evidence type="ECO:0000256" key="3">
    <source>
        <dbReference type="ARBA" id="ARBA00022448"/>
    </source>
</evidence>
<evidence type="ECO:0000256" key="5">
    <source>
        <dbReference type="ARBA" id="ARBA00022741"/>
    </source>
</evidence>
<dbReference type="GO" id="GO:0005524">
    <property type="term" value="F:ATP binding"/>
    <property type="evidence" value="ECO:0007669"/>
    <property type="project" value="UniProtKB-KW"/>
</dbReference>
<keyword evidence="6 11" id="KW-0067">ATP-binding</keyword>
<dbReference type="SUPFAM" id="SSF52540">
    <property type="entry name" value="P-loop containing nucleoside triphosphate hydrolases"/>
    <property type="match status" value="1"/>
</dbReference>
<dbReference type="Gene3D" id="3.40.50.300">
    <property type="entry name" value="P-loop containing nucleotide triphosphate hydrolases"/>
    <property type="match status" value="1"/>
</dbReference>